<evidence type="ECO:0000313" key="3">
    <source>
        <dbReference type="Proteomes" id="UP000324233"/>
    </source>
</evidence>
<dbReference type="EMBL" id="CP042997">
    <property type="protein sequence ID" value="QEH35477.1"/>
    <property type="molecule type" value="Genomic_DNA"/>
</dbReference>
<reference evidence="2 3" key="1">
    <citation type="submission" date="2019-08" db="EMBL/GenBank/DDBJ databases">
        <title>Deep-cultivation of Planctomycetes and their phenomic and genomic characterization uncovers novel biology.</title>
        <authorList>
            <person name="Wiegand S."/>
            <person name="Jogler M."/>
            <person name="Boedeker C."/>
            <person name="Pinto D."/>
            <person name="Vollmers J."/>
            <person name="Rivas-Marin E."/>
            <person name="Kohn T."/>
            <person name="Peeters S.H."/>
            <person name="Heuer A."/>
            <person name="Rast P."/>
            <person name="Oberbeckmann S."/>
            <person name="Bunk B."/>
            <person name="Jeske O."/>
            <person name="Meyerdierks A."/>
            <person name="Storesund J.E."/>
            <person name="Kallscheuer N."/>
            <person name="Luecker S."/>
            <person name="Lage O.M."/>
            <person name="Pohl T."/>
            <person name="Merkel B.J."/>
            <person name="Hornburger P."/>
            <person name="Mueller R.-W."/>
            <person name="Bruemmer F."/>
            <person name="Labrenz M."/>
            <person name="Spormann A.M."/>
            <person name="Op den Camp H."/>
            <person name="Overmann J."/>
            <person name="Amann R."/>
            <person name="Jetten M.S.M."/>
            <person name="Mascher T."/>
            <person name="Medema M.H."/>
            <person name="Devos D.P."/>
            <person name="Kaster A.-K."/>
            <person name="Ovreas L."/>
            <person name="Rohde M."/>
            <person name="Galperin M.Y."/>
            <person name="Jogler C."/>
        </authorList>
    </citation>
    <scope>NUCLEOTIDE SEQUENCE [LARGE SCALE GENOMIC DNA]</scope>
    <source>
        <strain evidence="2 3">OJF2</strain>
    </source>
</reference>
<dbReference type="InterPro" id="IPR029442">
    <property type="entry name" value="GyrI-like"/>
</dbReference>
<dbReference type="SUPFAM" id="SSF55136">
    <property type="entry name" value="Probable bacterial effector-binding domain"/>
    <property type="match status" value="1"/>
</dbReference>
<evidence type="ECO:0000313" key="2">
    <source>
        <dbReference type="EMBL" id="QEH35477.1"/>
    </source>
</evidence>
<keyword evidence="3" id="KW-1185">Reference proteome</keyword>
<dbReference type="Gene3D" id="3.20.80.10">
    <property type="entry name" value="Regulatory factor, effector binding domain"/>
    <property type="match status" value="1"/>
</dbReference>
<gene>
    <name evidence="2" type="ORF">OJF2_40290</name>
</gene>
<accession>A0A5B9W5B0</accession>
<dbReference type="Proteomes" id="UP000324233">
    <property type="component" value="Chromosome"/>
</dbReference>
<evidence type="ECO:0000259" key="1">
    <source>
        <dbReference type="SMART" id="SM00871"/>
    </source>
</evidence>
<organism evidence="2 3">
    <name type="scientific">Aquisphaera giovannonii</name>
    <dbReference type="NCBI Taxonomy" id="406548"/>
    <lineage>
        <taxon>Bacteria</taxon>
        <taxon>Pseudomonadati</taxon>
        <taxon>Planctomycetota</taxon>
        <taxon>Planctomycetia</taxon>
        <taxon>Isosphaerales</taxon>
        <taxon>Isosphaeraceae</taxon>
        <taxon>Aquisphaera</taxon>
    </lineage>
</organism>
<dbReference type="KEGG" id="agv:OJF2_40290"/>
<dbReference type="InterPro" id="IPR011256">
    <property type="entry name" value="Reg_factor_effector_dom_sf"/>
</dbReference>
<dbReference type="AlphaFoldDB" id="A0A5B9W5B0"/>
<dbReference type="OrthoDB" id="64208at2"/>
<dbReference type="RefSeq" id="WP_148595277.1">
    <property type="nucleotide sequence ID" value="NZ_CP042997.1"/>
</dbReference>
<feature type="domain" description="AraC effector-binding" evidence="1">
    <location>
        <begin position="3"/>
        <end position="151"/>
    </location>
</feature>
<protein>
    <submittedName>
        <fullName evidence="2">Bacterial transcription activator, effector binding domain</fullName>
    </submittedName>
</protein>
<dbReference type="SMART" id="SM00871">
    <property type="entry name" value="AraC_E_bind"/>
    <property type="match status" value="1"/>
</dbReference>
<proteinExistence type="predicted"/>
<sequence length="165" mass="17992">MGHDVRIEHRPRRELAVVRRRAAPPELSRVIPEACGLVWGVIRSQNVAGAGRHVAVYLDGEGDVEVGVELESPFAGHGEVVGSSTPAGLVATTTHLGPYGRLHEAHAAIREWCRDGGHTPAGLAWEVYDHWRDEWNADPSAIRTDVFYLLDPGSKPEAESPARPE</sequence>
<dbReference type="InterPro" id="IPR010499">
    <property type="entry name" value="AraC_E-bd"/>
</dbReference>
<name>A0A5B9W5B0_9BACT</name>
<dbReference type="Pfam" id="PF06445">
    <property type="entry name" value="GyrI-like"/>
    <property type="match status" value="1"/>
</dbReference>